<dbReference type="InterPro" id="IPR010690">
    <property type="entry name" value="YqfD"/>
</dbReference>
<dbReference type="EMBL" id="MSDU01000008">
    <property type="protein sequence ID" value="OLN23397.1"/>
    <property type="molecule type" value="Genomic_DNA"/>
</dbReference>
<keyword evidence="1" id="KW-0812">Transmembrane</keyword>
<dbReference type="OrthoDB" id="1640349at2"/>
<dbReference type="RefSeq" id="WP_075397689.1">
    <property type="nucleotide sequence ID" value="NZ_MSDU01000008.1"/>
</dbReference>
<keyword evidence="1" id="KW-1133">Transmembrane helix</keyword>
<evidence type="ECO:0000313" key="3">
    <source>
        <dbReference type="Proteomes" id="UP000185568"/>
    </source>
</evidence>
<keyword evidence="1" id="KW-0472">Membrane</keyword>
<name>A0A1Q8Q7S0_9BACI</name>
<dbReference type="Pfam" id="PF06898">
    <property type="entry name" value="YqfD"/>
    <property type="match status" value="1"/>
</dbReference>
<protein>
    <recommendedName>
        <fullName evidence="4">Sporulation protein YqfD</fullName>
    </recommendedName>
</protein>
<evidence type="ECO:0000313" key="2">
    <source>
        <dbReference type="EMBL" id="OLN23397.1"/>
    </source>
</evidence>
<reference evidence="2 3" key="1">
    <citation type="submission" date="2016-12" db="EMBL/GenBank/DDBJ databases">
        <title>Domibacillus antri genome sequencing.</title>
        <authorList>
            <person name="Verma A."/>
            <person name="Krishnamurthi S."/>
        </authorList>
    </citation>
    <scope>NUCLEOTIDE SEQUENCE [LARGE SCALE GENOMIC DNA]</scope>
    <source>
        <strain evidence="2 3">XD80</strain>
    </source>
</reference>
<proteinExistence type="predicted"/>
<feature type="transmembrane region" description="Helical" evidence="1">
    <location>
        <begin position="86"/>
        <end position="107"/>
    </location>
</feature>
<sequence length="375" mass="42690">MAKLFFSGAVTVVVSGPEASLFPGRLHERGAVLIHIHYEKDNVVRFQMPVRHLGLLRKEARHFTGNIRLEKGTGLPFIVQRAIRNYPFWLCSLCFFFIIVILSSMIIRIDVTGADAQTEKQIRTLLKQEGIREGAVRFHNINERELSQNVLLNVPDVTRFSLKKIGVVYKADVSVGKSKKETVSGRRHLIASKAGVIHDLFVEYGVAKARRGEFVEKGDRLITGTKKHPASGSVTAETWYKVTVTLGNAPLMTRNGKKRMDIYASWKKKEYAVWTSSPSKKPVQSEERFYQLHFFSYTLPVSIRTMTQYELEKVNTVETESEIEKRAMQTARTAMMARLPEKARVQGENVLQKRVDNGKVKMIIHFQVLENIAIN</sequence>
<dbReference type="STRING" id="1714264.BTO30_05390"/>
<accession>A0A1Q8Q7S0</accession>
<gene>
    <name evidence="2" type="ORF">BTO30_05390</name>
</gene>
<organism evidence="2 3">
    <name type="scientific">Domibacillus antri</name>
    <dbReference type="NCBI Taxonomy" id="1714264"/>
    <lineage>
        <taxon>Bacteria</taxon>
        <taxon>Bacillati</taxon>
        <taxon>Bacillota</taxon>
        <taxon>Bacilli</taxon>
        <taxon>Bacillales</taxon>
        <taxon>Bacillaceae</taxon>
        <taxon>Domibacillus</taxon>
    </lineage>
</organism>
<dbReference type="AlphaFoldDB" id="A0A1Q8Q7S0"/>
<evidence type="ECO:0008006" key="4">
    <source>
        <dbReference type="Google" id="ProtNLM"/>
    </source>
</evidence>
<evidence type="ECO:0000256" key="1">
    <source>
        <dbReference type="SAM" id="Phobius"/>
    </source>
</evidence>
<keyword evidence="3" id="KW-1185">Reference proteome</keyword>
<comment type="caution">
    <text evidence="2">The sequence shown here is derived from an EMBL/GenBank/DDBJ whole genome shotgun (WGS) entry which is preliminary data.</text>
</comment>
<dbReference type="Proteomes" id="UP000185568">
    <property type="component" value="Unassembled WGS sequence"/>
</dbReference>